<dbReference type="PRINTS" id="PR00146">
    <property type="entry name" value="DHPICSNTHASE"/>
</dbReference>
<dbReference type="InterPro" id="IPR002220">
    <property type="entry name" value="DapA-like"/>
</dbReference>
<dbReference type="Pfam" id="PF00701">
    <property type="entry name" value="DHDPS"/>
    <property type="match status" value="1"/>
</dbReference>
<evidence type="ECO:0000313" key="2">
    <source>
        <dbReference type="EMBL" id="KUK22133.1"/>
    </source>
</evidence>
<evidence type="ECO:0008006" key="4">
    <source>
        <dbReference type="Google" id="ProtNLM"/>
    </source>
</evidence>
<dbReference type="GO" id="GO:0005829">
    <property type="term" value="C:cytosol"/>
    <property type="evidence" value="ECO:0007669"/>
    <property type="project" value="TreeGrafter"/>
</dbReference>
<reference evidence="2 3" key="1">
    <citation type="journal article" date="2015" name="MBio">
        <title>Genome-Resolved Metagenomic Analysis Reveals Roles for Candidate Phyla and Other Microbial Community Members in Biogeochemical Transformations in Oil Reservoirs.</title>
        <authorList>
            <person name="Hu P."/>
            <person name="Tom L."/>
            <person name="Singh A."/>
            <person name="Thomas B.C."/>
            <person name="Baker B.J."/>
            <person name="Piceno Y.M."/>
            <person name="Andersen G.L."/>
            <person name="Banfield J.F."/>
        </authorList>
    </citation>
    <scope>NUCLEOTIDE SEQUENCE [LARGE SCALE GENOMIC DNA]</scope>
    <source>
        <strain evidence="2">46_26</strain>
    </source>
</reference>
<dbReference type="SUPFAM" id="SSF51569">
    <property type="entry name" value="Aldolase"/>
    <property type="match status" value="1"/>
</dbReference>
<dbReference type="Proteomes" id="UP000058636">
    <property type="component" value="Unassembled WGS sequence"/>
</dbReference>
<dbReference type="Gene3D" id="3.20.20.70">
    <property type="entry name" value="Aldolase class I"/>
    <property type="match status" value="1"/>
</dbReference>
<dbReference type="SMART" id="SM01130">
    <property type="entry name" value="DHDPS"/>
    <property type="match status" value="1"/>
</dbReference>
<evidence type="ECO:0000256" key="1">
    <source>
        <dbReference type="ARBA" id="ARBA00023239"/>
    </source>
</evidence>
<evidence type="ECO:0000313" key="3">
    <source>
        <dbReference type="Proteomes" id="UP000058636"/>
    </source>
</evidence>
<dbReference type="GO" id="GO:0019262">
    <property type="term" value="P:N-acetylneuraminate catabolic process"/>
    <property type="evidence" value="ECO:0007669"/>
    <property type="project" value="TreeGrafter"/>
</dbReference>
<dbReference type="EMBL" id="LGFG01000252">
    <property type="protein sequence ID" value="KUK22133.1"/>
    <property type="molecule type" value="Genomic_DNA"/>
</dbReference>
<sequence length="234" mass="25882">MKFKRLEGVIPPMIVPFDERGEIDEVALREFTRFLLKSVDGLFILGTYGCGPLLRVEERKKVAEIVIEEVNGRVPVIVHVGSISTKDAVELAKHAESIGADAVSSIPPFYYHHAEEDVFFYFKRLLDAVSIPVYVYNNPKTVGYGVSANLLKRLADAGIYGVKDSSFDIMVLSDYRRKIHKEGFDVVIGTEALFVPAASLGIRAFIPGLGNAFPELCKELYNAVMSGAPKEKVI</sequence>
<keyword evidence="1" id="KW-0456">Lyase</keyword>
<feature type="non-terminal residue" evidence="2">
    <location>
        <position position="234"/>
    </location>
</feature>
<comment type="caution">
    <text evidence="2">The sequence shown here is derived from an EMBL/GenBank/DDBJ whole genome shotgun (WGS) entry which is preliminary data.</text>
</comment>
<dbReference type="InterPro" id="IPR013785">
    <property type="entry name" value="Aldolase_TIM"/>
</dbReference>
<dbReference type="CDD" id="cd00408">
    <property type="entry name" value="DHDPS-like"/>
    <property type="match status" value="1"/>
</dbReference>
<dbReference type="PANTHER" id="PTHR42849">
    <property type="entry name" value="N-ACETYLNEURAMINATE LYASE"/>
    <property type="match status" value="1"/>
</dbReference>
<name>A0A117L223_9THEM</name>
<dbReference type="GO" id="GO:0008747">
    <property type="term" value="F:N-acetylneuraminate lyase activity"/>
    <property type="evidence" value="ECO:0007669"/>
    <property type="project" value="TreeGrafter"/>
</dbReference>
<organism evidence="2 3">
    <name type="scientific">Thermotoga petrophila</name>
    <dbReference type="NCBI Taxonomy" id="93929"/>
    <lineage>
        <taxon>Bacteria</taxon>
        <taxon>Thermotogati</taxon>
        <taxon>Thermotogota</taxon>
        <taxon>Thermotogae</taxon>
        <taxon>Thermotogales</taxon>
        <taxon>Thermotogaceae</taxon>
        <taxon>Thermotoga</taxon>
    </lineage>
</organism>
<dbReference type="AlphaFoldDB" id="A0A117L223"/>
<accession>A0A117L223</accession>
<proteinExistence type="predicted"/>
<dbReference type="PANTHER" id="PTHR42849:SF1">
    <property type="entry name" value="N-ACETYLNEURAMINATE LYASE"/>
    <property type="match status" value="1"/>
</dbReference>
<protein>
    <recommendedName>
        <fullName evidence="4">Dihydrodipicolinate synthetase</fullName>
    </recommendedName>
</protein>
<gene>
    <name evidence="2" type="ORF">XD57_1769</name>
</gene>